<dbReference type="AlphaFoldDB" id="A0A6A6RTE9"/>
<dbReference type="InterPro" id="IPR029063">
    <property type="entry name" value="SAM-dependent_MTases_sf"/>
</dbReference>
<dbReference type="Proteomes" id="UP000799753">
    <property type="component" value="Unassembled WGS sequence"/>
</dbReference>
<keyword evidence="3" id="KW-0274">FAD</keyword>
<dbReference type="GO" id="GO:0016491">
    <property type="term" value="F:oxidoreductase activity"/>
    <property type="evidence" value="ECO:0007669"/>
    <property type="project" value="UniProtKB-KW"/>
</dbReference>
<dbReference type="GO" id="GO:0071949">
    <property type="term" value="F:FAD binding"/>
    <property type="evidence" value="ECO:0007669"/>
    <property type="project" value="InterPro"/>
</dbReference>
<dbReference type="OrthoDB" id="363185at2759"/>
<dbReference type="GO" id="GO:0006695">
    <property type="term" value="P:cholesterol biosynthetic process"/>
    <property type="evidence" value="ECO:0007669"/>
    <property type="project" value="InterPro"/>
</dbReference>
<keyword evidence="2" id="KW-0285">Flavoprotein</keyword>
<comment type="similarity">
    <text evidence="1">Belongs to the oxygen-dependent FAD-linked oxidoreductase family.</text>
</comment>
<dbReference type="Gene3D" id="3.40.50.150">
    <property type="entry name" value="Vaccinia Virus protein VP39"/>
    <property type="match status" value="1"/>
</dbReference>
<feature type="compositionally biased region" description="Polar residues" evidence="5">
    <location>
        <begin position="940"/>
        <end position="952"/>
    </location>
</feature>
<keyword evidence="4" id="KW-0560">Oxidoreductase</keyword>
<protein>
    <recommendedName>
        <fullName evidence="6">FAD-binding PCMH-type domain-containing protein</fullName>
    </recommendedName>
</protein>
<dbReference type="InterPro" id="IPR029057">
    <property type="entry name" value="PRTase-like"/>
</dbReference>
<dbReference type="SUPFAM" id="SSF56176">
    <property type="entry name" value="FAD-binding/transporter-associated domain-like"/>
    <property type="match status" value="1"/>
</dbReference>
<dbReference type="Gene3D" id="3.40.50.2020">
    <property type="match status" value="1"/>
</dbReference>
<dbReference type="SUPFAM" id="SSF53271">
    <property type="entry name" value="PRTase-like"/>
    <property type="match status" value="1"/>
</dbReference>
<gene>
    <name evidence="7" type="ORF">P280DRAFT_470838</name>
</gene>
<accession>A0A6A6RTE9</accession>
<dbReference type="GO" id="GO:0019287">
    <property type="term" value="P:isopentenyl diphosphate biosynthetic process, mevalonate pathway"/>
    <property type="evidence" value="ECO:0007669"/>
    <property type="project" value="UniProtKB-UniPathway"/>
</dbReference>
<evidence type="ECO:0000256" key="1">
    <source>
        <dbReference type="ARBA" id="ARBA00005466"/>
    </source>
</evidence>
<dbReference type="GO" id="GO:0005737">
    <property type="term" value="C:cytoplasm"/>
    <property type="evidence" value="ECO:0007669"/>
    <property type="project" value="InterPro"/>
</dbReference>
<dbReference type="InterPro" id="IPR016169">
    <property type="entry name" value="FAD-bd_PCMH_sub2"/>
</dbReference>
<evidence type="ECO:0000256" key="5">
    <source>
        <dbReference type="SAM" id="MobiDB-lite"/>
    </source>
</evidence>
<name>A0A6A6RTE9_9PLEO</name>
<dbReference type="PANTHER" id="PTHR42973:SF25">
    <property type="entry name" value="PHOSPHOMEVALONATE KINASE"/>
    <property type="match status" value="1"/>
</dbReference>
<sequence length="1180" mass="129543">MKHITANGFVYQLVYLLSSGRSEQFPTQPLSHSSRTDMATLDTLKQALVQHSCATTSSTKKPLSEEQYSTGFDILVRDVGWKTYQDFIIPQLSQLLASLFSSRLSISALEIGPGPTSVLGYIPIDLGRKIKRYTAYEPNNLFATRLENGFRSGSSNTESPMHCLEKPPEIHRTSFTIQDVKIGDDNEKYDVILFCHSMYGMNPKHKIIERALSMLAENGMIVVFYRNSLHIDNLVCHKTVSFPTGITSVVDDDEMLDRFAPYIAGFTEQDKTMRGQWRNICRTLARRDPDHPNHLFFGSPEAMVVFSQHATSLPELTALVPVVKEDMAVKNREARQHRPASIIRPTQIEHVQQCVKWALKHEFGLTVIGGGHSDHCLWPNVVAVDMSAFAQVHVLPAKNEESADYESYSLVIAETGCKTGDIIAKAMDVGLTVPLGARPSVGAGLWLQGGIGHLSRSHGLTCDAVVGAVVVSVKSGQILYVGCVPEQHRPAGAIRAHNEAELLWAIKGAGTNFGIVVSVTFKACIAPRYLVRNWVLPLSDSHEAQEKLGEFDKRVARELTRNCSADAYLYWDAGKLHLGVTMYEVSITSLGPDYVSSTPTYAEAVLGKQNDAQVVDSVGMFETEMYMSGMHGGHSSGKTSSFKRCVFLMSISEINIINKLIAAIETRPSALCYLHLLHGGGAVTDVAAETTAFGCRGWDFACVITGVWPRYQDDTETARSTVQWVYKVAEDLLPFSSGAYSADLGPDPRDSTLAVKAFGPNVPRLARLKHSLDPSKVLPYSCALPKVSDGQKLIVLVTGKSCVGKDYCASIWADEIMRNTQKSRKVRVVSISDAIKREYATASSADIHRLLSNRDYKEQHRPALTDFFQQQMRERPQILEEQFQNAVQGAGDVDVLFITGMRDQSPVTTYSHLVPGSRLIEVHVQTSESTRRVRKGYDNDGNNMDISENMQTSTSPVYRPSLVYDNDGIGKEGAKIFAGTHLLPFLHEDLQRLASMVRSVPDFPRPGIQFRHILGIAQHPGGLALCTSLLRTHYTGDWAKVGAIVSCEVGSLVFAPALSSQVNVPLKLIREAGKLPPPTVSVPKPSSYISSRGTDVAEKRIGMERDAVSKGVPVVVVDDALSSGNTLCGVLKLLNEAGIASEDISVMVVAEFPVHRGRDLLRQHGFGKVDIQSLLVFGDA</sequence>
<dbReference type="EMBL" id="MU006788">
    <property type="protein sequence ID" value="KAF2638796.1"/>
    <property type="molecule type" value="Genomic_DNA"/>
</dbReference>
<dbReference type="SUPFAM" id="SSF53335">
    <property type="entry name" value="S-adenosyl-L-methionine-dependent methyltransferases"/>
    <property type="match status" value="1"/>
</dbReference>
<feature type="domain" description="FAD-binding PCMH-type" evidence="6">
    <location>
        <begin position="335"/>
        <end position="526"/>
    </location>
</feature>
<reference evidence="7" key="1">
    <citation type="journal article" date="2020" name="Stud. Mycol.">
        <title>101 Dothideomycetes genomes: a test case for predicting lifestyles and emergence of pathogens.</title>
        <authorList>
            <person name="Haridas S."/>
            <person name="Albert R."/>
            <person name="Binder M."/>
            <person name="Bloem J."/>
            <person name="Labutti K."/>
            <person name="Salamov A."/>
            <person name="Andreopoulos B."/>
            <person name="Baker S."/>
            <person name="Barry K."/>
            <person name="Bills G."/>
            <person name="Bluhm B."/>
            <person name="Cannon C."/>
            <person name="Castanera R."/>
            <person name="Culley D."/>
            <person name="Daum C."/>
            <person name="Ezra D."/>
            <person name="Gonzalez J."/>
            <person name="Henrissat B."/>
            <person name="Kuo A."/>
            <person name="Liang C."/>
            <person name="Lipzen A."/>
            <person name="Lutzoni F."/>
            <person name="Magnuson J."/>
            <person name="Mondo S."/>
            <person name="Nolan M."/>
            <person name="Ohm R."/>
            <person name="Pangilinan J."/>
            <person name="Park H.-J."/>
            <person name="Ramirez L."/>
            <person name="Alfaro M."/>
            <person name="Sun H."/>
            <person name="Tritt A."/>
            <person name="Yoshinaga Y."/>
            <person name="Zwiers L.-H."/>
            <person name="Turgeon B."/>
            <person name="Goodwin S."/>
            <person name="Spatafora J."/>
            <person name="Crous P."/>
            <person name="Grigoriev I."/>
        </authorList>
    </citation>
    <scope>NUCLEOTIDE SEQUENCE</scope>
    <source>
        <strain evidence="7">CBS 473.64</strain>
    </source>
</reference>
<feature type="region of interest" description="Disordered" evidence="5">
    <location>
        <begin position="931"/>
        <end position="952"/>
    </location>
</feature>
<dbReference type="InterPro" id="IPR050416">
    <property type="entry name" value="FAD-linked_Oxidoreductase"/>
</dbReference>
<evidence type="ECO:0000259" key="6">
    <source>
        <dbReference type="PROSITE" id="PS51387"/>
    </source>
</evidence>
<organism evidence="7 8">
    <name type="scientific">Massarina eburnea CBS 473.64</name>
    <dbReference type="NCBI Taxonomy" id="1395130"/>
    <lineage>
        <taxon>Eukaryota</taxon>
        <taxon>Fungi</taxon>
        <taxon>Dikarya</taxon>
        <taxon>Ascomycota</taxon>
        <taxon>Pezizomycotina</taxon>
        <taxon>Dothideomycetes</taxon>
        <taxon>Pleosporomycetidae</taxon>
        <taxon>Pleosporales</taxon>
        <taxon>Massarineae</taxon>
        <taxon>Massarinaceae</taxon>
        <taxon>Massarina</taxon>
    </lineage>
</organism>
<dbReference type="InterPro" id="IPR006094">
    <property type="entry name" value="Oxid_FAD_bind_N"/>
</dbReference>
<keyword evidence="8" id="KW-1185">Reference proteome</keyword>
<evidence type="ECO:0000313" key="8">
    <source>
        <dbReference type="Proteomes" id="UP000799753"/>
    </source>
</evidence>
<evidence type="ECO:0000313" key="7">
    <source>
        <dbReference type="EMBL" id="KAF2638796.1"/>
    </source>
</evidence>
<evidence type="ECO:0000256" key="3">
    <source>
        <dbReference type="ARBA" id="ARBA00022827"/>
    </source>
</evidence>
<dbReference type="Pfam" id="PF04275">
    <property type="entry name" value="P-mevalo_kinase"/>
    <property type="match status" value="1"/>
</dbReference>
<dbReference type="InterPro" id="IPR027417">
    <property type="entry name" value="P-loop_NTPase"/>
</dbReference>
<dbReference type="PANTHER" id="PTHR42973">
    <property type="entry name" value="BINDING OXIDOREDUCTASE, PUTATIVE (AFU_ORTHOLOGUE AFUA_1G17690)-RELATED"/>
    <property type="match status" value="1"/>
</dbReference>
<dbReference type="Gene3D" id="3.30.465.10">
    <property type="match status" value="1"/>
</dbReference>
<evidence type="ECO:0000256" key="4">
    <source>
        <dbReference type="ARBA" id="ARBA00023002"/>
    </source>
</evidence>
<dbReference type="InterPro" id="IPR005919">
    <property type="entry name" value="Pmev_kin_anim"/>
</dbReference>
<dbReference type="PROSITE" id="PS51387">
    <property type="entry name" value="FAD_PCMH"/>
    <property type="match status" value="1"/>
</dbReference>
<dbReference type="CDD" id="cd06223">
    <property type="entry name" value="PRTases_typeI"/>
    <property type="match status" value="1"/>
</dbReference>
<dbReference type="Pfam" id="PF00156">
    <property type="entry name" value="Pribosyltran"/>
    <property type="match status" value="1"/>
</dbReference>
<dbReference type="InterPro" id="IPR016166">
    <property type="entry name" value="FAD-bd_PCMH"/>
</dbReference>
<dbReference type="Gene3D" id="3.40.50.300">
    <property type="entry name" value="P-loop containing nucleotide triphosphate hydrolases"/>
    <property type="match status" value="1"/>
</dbReference>
<proteinExistence type="inferred from homology"/>
<dbReference type="GO" id="GO:0004631">
    <property type="term" value="F:phosphomevalonate kinase activity"/>
    <property type="evidence" value="ECO:0007669"/>
    <property type="project" value="InterPro"/>
</dbReference>
<dbReference type="Gene3D" id="3.40.462.20">
    <property type="match status" value="1"/>
</dbReference>
<dbReference type="InterPro" id="IPR036318">
    <property type="entry name" value="FAD-bd_PCMH-like_sf"/>
</dbReference>
<dbReference type="InterPro" id="IPR000836">
    <property type="entry name" value="PRTase_dom"/>
</dbReference>
<evidence type="ECO:0000256" key="2">
    <source>
        <dbReference type="ARBA" id="ARBA00022630"/>
    </source>
</evidence>
<dbReference type="UniPathway" id="UPA00057">
    <property type="reaction ID" value="UER00099"/>
</dbReference>
<dbReference type="Pfam" id="PF01565">
    <property type="entry name" value="FAD_binding_4"/>
    <property type="match status" value="1"/>
</dbReference>